<protein>
    <submittedName>
        <fullName evidence="2">Uncharacterized protein</fullName>
    </submittedName>
</protein>
<name>A0A4Z2HW02_9TELE</name>
<evidence type="ECO:0000313" key="3">
    <source>
        <dbReference type="Proteomes" id="UP000314294"/>
    </source>
</evidence>
<feature type="compositionally biased region" description="Polar residues" evidence="1">
    <location>
        <begin position="10"/>
        <end position="23"/>
    </location>
</feature>
<organism evidence="2 3">
    <name type="scientific">Liparis tanakae</name>
    <name type="common">Tanaka's snailfish</name>
    <dbReference type="NCBI Taxonomy" id="230148"/>
    <lineage>
        <taxon>Eukaryota</taxon>
        <taxon>Metazoa</taxon>
        <taxon>Chordata</taxon>
        <taxon>Craniata</taxon>
        <taxon>Vertebrata</taxon>
        <taxon>Euteleostomi</taxon>
        <taxon>Actinopterygii</taxon>
        <taxon>Neopterygii</taxon>
        <taxon>Teleostei</taxon>
        <taxon>Neoteleostei</taxon>
        <taxon>Acanthomorphata</taxon>
        <taxon>Eupercaria</taxon>
        <taxon>Perciformes</taxon>
        <taxon>Cottioidei</taxon>
        <taxon>Cottales</taxon>
        <taxon>Liparidae</taxon>
        <taxon>Liparis</taxon>
    </lineage>
</organism>
<sequence length="137" mass="15596">MDSGDFCSLNLPSNTPASSSMSKAHTAEPGMLQRRRGERESLPSLRTAPRPPRASVESESGRTVTFGPRRSFFHFSGALPGEEEEEEALLFLTSERKKQTMVVRYGFPRKDVHCFSRTRWEPPRSRLHTRDTRDTIT</sequence>
<evidence type="ECO:0000256" key="1">
    <source>
        <dbReference type="SAM" id="MobiDB-lite"/>
    </source>
</evidence>
<accession>A0A4Z2HW02</accession>
<keyword evidence="3" id="KW-1185">Reference proteome</keyword>
<dbReference type="AlphaFoldDB" id="A0A4Z2HW02"/>
<evidence type="ECO:0000313" key="2">
    <source>
        <dbReference type="EMBL" id="TNN69194.1"/>
    </source>
</evidence>
<proteinExistence type="predicted"/>
<feature type="region of interest" description="Disordered" evidence="1">
    <location>
        <begin position="1"/>
        <end position="62"/>
    </location>
</feature>
<gene>
    <name evidence="2" type="ORF">EYF80_020511</name>
</gene>
<comment type="caution">
    <text evidence="2">The sequence shown here is derived from an EMBL/GenBank/DDBJ whole genome shotgun (WGS) entry which is preliminary data.</text>
</comment>
<dbReference type="EMBL" id="SRLO01000178">
    <property type="protein sequence ID" value="TNN69194.1"/>
    <property type="molecule type" value="Genomic_DNA"/>
</dbReference>
<reference evidence="2 3" key="1">
    <citation type="submission" date="2019-03" db="EMBL/GenBank/DDBJ databases">
        <title>First draft genome of Liparis tanakae, snailfish: a comprehensive survey of snailfish specific genes.</title>
        <authorList>
            <person name="Kim W."/>
            <person name="Song I."/>
            <person name="Jeong J.-H."/>
            <person name="Kim D."/>
            <person name="Kim S."/>
            <person name="Ryu S."/>
            <person name="Song J.Y."/>
            <person name="Lee S.K."/>
        </authorList>
    </citation>
    <scope>NUCLEOTIDE SEQUENCE [LARGE SCALE GENOMIC DNA]</scope>
    <source>
        <tissue evidence="2">Muscle</tissue>
    </source>
</reference>
<dbReference type="Proteomes" id="UP000314294">
    <property type="component" value="Unassembled WGS sequence"/>
</dbReference>